<name>A0A8H6QYX2_9EURO</name>
<evidence type="ECO:0000256" key="4">
    <source>
        <dbReference type="ARBA" id="ARBA00023136"/>
    </source>
</evidence>
<accession>A0A8H6QYX2</accession>
<dbReference type="PANTHER" id="PTHR23514:SF14">
    <property type="entry name" value="MAJOR FACILITATOR SUPERFAMILY (MFS) PROFILE DOMAIN-CONTAINING PROTEIN"/>
    <property type="match status" value="1"/>
</dbReference>
<evidence type="ECO:0000256" key="1">
    <source>
        <dbReference type="ARBA" id="ARBA00004141"/>
    </source>
</evidence>
<keyword evidence="2 6" id="KW-0812">Transmembrane</keyword>
<evidence type="ECO:0000313" key="9">
    <source>
        <dbReference type="Proteomes" id="UP000641853"/>
    </source>
</evidence>
<reference evidence="8" key="1">
    <citation type="submission" date="2020-06" db="EMBL/GenBank/DDBJ databases">
        <title>Draft genome sequences of strains closely related to Aspergillus parafelis and Aspergillus hiratsukae.</title>
        <authorList>
            <person name="Dos Santos R.A.C."/>
            <person name="Rivero-Menendez O."/>
            <person name="Steenwyk J.L."/>
            <person name="Mead M.E."/>
            <person name="Goldman G.H."/>
            <person name="Alastruey-Izquierdo A."/>
            <person name="Rokas A."/>
        </authorList>
    </citation>
    <scope>NUCLEOTIDE SEQUENCE</scope>
    <source>
        <strain evidence="8">CNM-CM7691</strain>
    </source>
</reference>
<feature type="compositionally biased region" description="Polar residues" evidence="5">
    <location>
        <begin position="1"/>
        <end position="19"/>
    </location>
</feature>
<dbReference type="SUPFAM" id="SSF103473">
    <property type="entry name" value="MFS general substrate transporter"/>
    <property type="match status" value="1"/>
</dbReference>
<evidence type="ECO:0000256" key="3">
    <source>
        <dbReference type="ARBA" id="ARBA00022989"/>
    </source>
</evidence>
<sequence>MSTTTVELAPQEQQESRSPIQAFGPSADDAIVQAKQKWNDPAVNKWRLLATFASFAVVGASDGVYGALVPYLREDYKLSTTVVSLIFVTPFAGYTMATLIVNKIHMTFGQRGIAIIGPLCHIIPFVIMAIHPPWPAMLAVYVIVGLGNGLIDAAWNSWIADMANANTMMGFLQAFYGLGATLSPTIATQMIKSGLRWNYFYYTLLGGSVLELLASVGMFWKENAVSFRRQNRRSPDSIGGSRTTEAMKSPITWLIAIWLFVYMGVEVSVGGWVVDFMVQVRKGEPFQSGLVPTGFWAGVTIGRLVLGFVNDWLGMYPLHAALALEC</sequence>
<feature type="transmembrane region" description="Helical" evidence="6">
    <location>
        <begin position="46"/>
        <end position="68"/>
    </location>
</feature>
<dbReference type="InterPro" id="IPR051788">
    <property type="entry name" value="MFS_Transporter"/>
</dbReference>
<evidence type="ECO:0000256" key="6">
    <source>
        <dbReference type="SAM" id="Phobius"/>
    </source>
</evidence>
<gene>
    <name evidence="8" type="ORF">CNMCM7691_009579</name>
</gene>
<feature type="transmembrane region" description="Helical" evidence="6">
    <location>
        <begin position="199"/>
        <end position="220"/>
    </location>
</feature>
<evidence type="ECO:0000259" key="7">
    <source>
        <dbReference type="PROSITE" id="PS50850"/>
    </source>
</evidence>
<feature type="transmembrane region" description="Helical" evidence="6">
    <location>
        <begin position="80"/>
        <end position="101"/>
    </location>
</feature>
<dbReference type="AlphaFoldDB" id="A0A8H6QYX2"/>
<dbReference type="FunFam" id="1.20.1250.20:FF:000308">
    <property type="entry name" value="MFS efflux transporter"/>
    <property type="match status" value="1"/>
</dbReference>
<evidence type="ECO:0000256" key="2">
    <source>
        <dbReference type="ARBA" id="ARBA00022692"/>
    </source>
</evidence>
<comment type="caution">
    <text evidence="8">The sequence shown here is derived from an EMBL/GenBank/DDBJ whole genome shotgun (WGS) entry which is preliminary data.</text>
</comment>
<feature type="transmembrane region" description="Helical" evidence="6">
    <location>
        <begin position="294"/>
        <end position="313"/>
    </location>
</feature>
<dbReference type="Proteomes" id="UP000641853">
    <property type="component" value="Unassembled WGS sequence"/>
</dbReference>
<feature type="region of interest" description="Disordered" evidence="5">
    <location>
        <begin position="1"/>
        <end position="20"/>
    </location>
</feature>
<dbReference type="GO" id="GO:0022857">
    <property type="term" value="F:transmembrane transporter activity"/>
    <property type="evidence" value="ECO:0007669"/>
    <property type="project" value="InterPro"/>
</dbReference>
<keyword evidence="4 6" id="KW-0472">Membrane</keyword>
<dbReference type="InterPro" id="IPR011701">
    <property type="entry name" value="MFS"/>
</dbReference>
<proteinExistence type="predicted"/>
<protein>
    <recommendedName>
        <fullName evidence="7">Major facilitator superfamily (MFS) profile domain-containing protein</fullName>
    </recommendedName>
</protein>
<keyword evidence="3 6" id="KW-1133">Transmembrane helix</keyword>
<dbReference type="InterPro" id="IPR020846">
    <property type="entry name" value="MFS_dom"/>
</dbReference>
<dbReference type="PANTHER" id="PTHR23514">
    <property type="entry name" value="BYPASS OF STOP CODON PROTEIN 6"/>
    <property type="match status" value="1"/>
</dbReference>
<keyword evidence="9" id="KW-1185">Reference proteome</keyword>
<dbReference type="GO" id="GO:0016020">
    <property type="term" value="C:membrane"/>
    <property type="evidence" value="ECO:0007669"/>
    <property type="project" value="UniProtKB-SubCell"/>
</dbReference>
<evidence type="ECO:0000256" key="5">
    <source>
        <dbReference type="SAM" id="MobiDB-lite"/>
    </source>
</evidence>
<evidence type="ECO:0000313" key="8">
    <source>
        <dbReference type="EMBL" id="KAF7180411.1"/>
    </source>
</evidence>
<dbReference type="PROSITE" id="PS50850">
    <property type="entry name" value="MFS"/>
    <property type="match status" value="1"/>
</dbReference>
<comment type="subcellular location">
    <subcellularLocation>
        <location evidence="1">Membrane</location>
        <topology evidence="1">Multi-pass membrane protein</topology>
    </subcellularLocation>
</comment>
<feature type="transmembrane region" description="Helical" evidence="6">
    <location>
        <begin position="251"/>
        <end position="274"/>
    </location>
</feature>
<dbReference type="Pfam" id="PF07690">
    <property type="entry name" value="MFS_1"/>
    <property type="match status" value="1"/>
</dbReference>
<dbReference type="EMBL" id="JACBAG010001840">
    <property type="protein sequence ID" value="KAF7180411.1"/>
    <property type="molecule type" value="Genomic_DNA"/>
</dbReference>
<feature type="transmembrane region" description="Helical" evidence="6">
    <location>
        <begin position="113"/>
        <end position="130"/>
    </location>
</feature>
<organism evidence="8 9">
    <name type="scientific">Aspergillus felis</name>
    <dbReference type="NCBI Taxonomy" id="1287682"/>
    <lineage>
        <taxon>Eukaryota</taxon>
        <taxon>Fungi</taxon>
        <taxon>Dikarya</taxon>
        <taxon>Ascomycota</taxon>
        <taxon>Pezizomycotina</taxon>
        <taxon>Eurotiomycetes</taxon>
        <taxon>Eurotiomycetidae</taxon>
        <taxon>Eurotiales</taxon>
        <taxon>Aspergillaceae</taxon>
        <taxon>Aspergillus</taxon>
        <taxon>Aspergillus subgen. Fumigati</taxon>
    </lineage>
</organism>
<dbReference type="Gene3D" id="1.20.1250.20">
    <property type="entry name" value="MFS general substrate transporter like domains"/>
    <property type="match status" value="2"/>
</dbReference>
<dbReference type="InterPro" id="IPR036259">
    <property type="entry name" value="MFS_trans_sf"/>
</dbReference>
<feature type="transmembrane region" description="Helical" evidence="6">
    <location>
        <begin position="136"/>
        <end position="155"/>
    </location>
</feature>
<feature type="domain" description="Major facilitator superfamily (MFS) profile" evidence="7">
    <location>
        <begin position="47"/>
        <end position="326"/>
    </location>
</feature>